<reference evidence="3 4" key="1">
    <citation type="journal article" date="2015" name="BMC Genomics">
        <title>Genome mining reveals unlocked bioactive potential of marine Gram-negative bacteria.</title>
        <authorList>
            <person name="Machado H."/>
            <person name="Sonnenschein E.C."/>
            <person name="Melchiorsen J."/>
            <person name="Gram L."/>
        </authorList>
    </citation>
    <scope>NUCLEOTIDE SEQUENCE [LARGE SCALE GENOMIC DNA]</scope>
    <source>
        <strain evidence="3 4">S4054</strain>
    </source>
</reference>
<dbReference type="InterPro" id="IPR014549">
    <property type="entry name" value="FlgO"/>
</dbReference>
<keyword evidence="1" id="KW-0732">Signal</keyword>
<dbReference type="Proteomes" id="UP000033434">
    <property type="component" value="Unassembled WGS sequence"/>
</dbReference>
<dbReference type="RefSeq" id="WP_046356528.1">
    <property type="nucleotide sequence ID" value="NZ_AUXW01000153.1"/>
</dbReference>
<feature type="domain" description="FlgO" evidence="2">
    <location>
        <begin position="45"/>
        <end position="178"/>
    </location>
</feature>
<evidence type="ECO:0000256" key="1">
    <source>
        <dbReference type="SAM" id="SignalP"/>
    </source>
</evidence>
<proteinExistence type="predicted"/>
<evidence type="ECO:0000313" key="3">
    <source>
        <dbReference type="EMBL" id="KKE83102.1"/>
    </source>
</evidence>
<evidence type="ECO:0000259" key="2">
    <source>
        <dbReference type="Pfam" id="PF17680"/>
    </source>
</evidence>
<protein>
    <recommendedName>
        <fullName evidence="2">FlgO domain-containing protein</fullName>
    </recommendedName>
</protein>
<organism evidence="3 4">
    <name type="scientific">Pseudoalteromonas luteoviolacea S4054</name>
    <dbReference type="NCBI Taxonomy" id="1129367"/>
    <lineage>
        <taxon>Bacteria</taxon>
        <taxon>Pseudomonadati</taxon>
        <taxon>Pseudomonadota</taxon>
        <taxon>Gammaproteobacteria</taxon>
        <taxon>Alteromonadales</taxon>
        <taxon>Pseudoalteromonadaceae</taxon>
        <taxon>Pseudoalteromonas</taxon>
    </lineage>
</organism>
<feature type="signal peptide" evidence="1">
    <location>
        <begin position="1"/>
        <end position="19"/>
    </location>
</feature>
<comment type="caution">
    <text evidence="3">The sequence shown here is derived from an EMBL/GenBank/DDBJ whole genome shotgun (WGS) entry which is preliminary data.</text>
</comment>
<dbReference type="AlphaFoldDB" id="A0A0F6AA75"/>
<feature type="chain" id="PRO_5002499100" description="FlgO domain-containing protein" evidence="1">
    <location>
        <begin position="20"/>
        <end position="197"/>
    </location>
</feature>
<gene>
    <name evidence="3" type="ORF">N479_15630</name>
</gene>
<dbReference type="PIRSF" id="PIRSF028688">
    <property type="entry name" value="UCP_imp_028688"/>
    <property type="match status" value="1"/>
</dbReference>
<dbReference type="Pfam" id="PF17680">
    <property type="entry name" value="FlgO"/>
    <property type="match status" value="1"/>
</dbReference>
<dbReference type="EMBL" id="AUXW01000153">
    <property type="protein sequence ID" value="KKE83102.1"/>
    <property type="molecule type" value="Genomic_DNA"/>
</dbReference>
<dbReference type="PROSITE" id="PS51257">
    <property type="entry name" value="PROKAR_LIPOPROTEIN"/>
    <property type="match status" value="1"/>
</dbReference>
<dbReference type="InterPro" id="IPR041215">
    <property type="entry name" value="FlgO_dom"/>
</dbReference>
<dbReference type="PATRIC" id="fig|1129367.4.peg.2954"/>
<name>A0A0F6AA75_9GAMM</name>
<accession>A0A0F6AA75</accession>
<sequence>MRFLILVFVSLLTTGCSTSNWLEPSTTVIKQSAPPARSVHSYVGELATQLSQYSRPLKPGASVAVTSFFKDNSLGADTLSNQGAGLSNQVQESFITYLTQMGLQIVEFRIQKAISLSSDSDSVLSRDIEKLKERHKFDLILTGSVSENIDSYTIHARLIDMVNSKTVSAASVSLPKQTLWGEEQVQMRDGLLHRGQH</sequence>
<evidence type="ECO:0000313" key="4">
    <source>
        <dbReference type="Proteomes" id="UP000033434"/>
    </source>
</evidence>